<feature type="domain" description="Integrase catalytic" evidence="2">
    <location>
        <begin position="220"/>
        <end position="373"/>
    </location>
</feature>
<evidence type="ECO:0000313" key="3">
    <source>
        <dbReference type="EMBL" id="MDO3720736.1"/>
    </source>
</evidence>
<dbReference type="InterPro" id="IPR025246">
    <property type="entry name" value="IS30-like_HTH"/>
</dbReference>
<dbReference type="RefSeq" id="WP_302908856.1">
    <property type="nucleotide sequence ID" value="NZ_JAUMIS010000001.1"/>
</dbReference>
<evidence type="ECO:0000256" key="1">
    <source>
        <dbReference type="ARBA" id="ARBA00023172"/>
    </source>
</evidence>
<keyword evidence="1" id="KW-0233">DNA recombination</keyword>
<dbReference type="InterPro" id="IPR001584">
    <property type="entry name" value="Integrase_cat-core"/>
</dbReference>
<evidence type="ECO:0000259" key="2">
    <source>
        <dbReference type="PROSITE" id="PS50994"/>
    </source>
</evidence>
<gene>
    <name evidence="3" type="ORF">QVZ43_03310</name>
</gene>
<dbReference type="Gene3D" id="3.30.420.10">
    <property type="entry name" value="Ribonuclease H-like superfamily/Ribonuclease H"/>
    <property type="match status" value="1"/>
</dbReference>
<dbReference type="Proteomes" id="UP001168640">
    <property type="component" value="Unassembled WGS sequence"/>
</dbReference>
<dbReference type="InterPro" id="IPR051917">
    <property type="entry name" value="Transposase-Integrase"/>
</dbReference>
<dbReference type="PROSITE" id="PS50994">
    <property type="entry name" value="INTEGRASE"/>
    <property type="match status" value="1"/>
</dbReference>
<name>A0ABT8VXL3_9GAMM</name>
<dbReference type="PANTHER" id="PTHR10948:SF23">
    <property type="entry name" value="TRANSPOSASE INSI FOR INSERTION SEQUENCE ELEMENT IS30A-RELATED"/>
    <property type="match status" value="1"/>
</dbReference>
<comment type="caution">
    <text evidence="3">The sequence shown here is derived from an EMBL/GenBank/DDBJ whole genome shotgun (WGS) entry which is preliminary data.</text>
</comment>
<accession>A0ABT8VXL3</accession>
<protein>
    <submittedName>
        <fullName evidence="3">IS30 family transposase</fullName>
    </submittedName>
</protein>
<dbReference type="SUPFAM" id="SSF53098">
    <property type="entry name" value="Ribonuclease H-like"/>
    <property type="match status" value="1"/>
</dbReference>
<proteinExistence type="predicted"/>
<keyword evidence="4" id="KW-1185">Reference proteome</keyword>
<dbReference type="InterPro" id="IPR053392">
    <property type="entry name" value="Transposase_IS30-like"/>
</dbReference>
<sequence length="377" mass="43407">MKQRRRIYYSKEQCDLMWEHYKKGWSLSAIARLFERNSSSVHTVFARTGGIRPPERKRPQTSLSLAEREEISRGLVAELSIRQIAAQLCRPPSTVSREISRNGGRSAYRAVTADEEAWRRAERPKPCKLVTNRALCDIVETLLMQHWSPQQIAGWLKRKLPNHEQYHVSHETIYKTLFIQARGALKKELQAYLRSQRTIRRARSSTLKKKLGGIVGAVSIRERPAEVEDRAIPGHWERDLFGGTRTSYVATLVERRSRYVNLVKVDGRFSDDVVPALITQAKEIPSQLYKTLTWDRGTEMATDIQVYFCDPRSPWQRGSNENTNRLLRQYLPKGTDLSVHSQAELDEIARQLNTRPGKTLDYETPAERFAECVASTD</sequence>
<dbReference type="InterPro" id="IPR012337">
    <property type="entry name" value="RNaseH-like_sf"/>
</dbReference>
<dbReference type="NCBIfam" id="NF033563">
    <property type="entry name" value="transpos_IS30"/>
    <property type="match status" value="1"/>
</dbReference>
<dbReference type="InterPro" id="IPR036397">
    <property type="entry name" value="RNaseH_sf"/>
</dbReference>
<dbReference type="EMBL" id="JAUMIS010000001">
    <property type="protein sequence ID" value="MDO3720736.1"/>
    <property type="molecule type" value="Genomic_DNA"/>
</dbReference>
<organism evidence="3 4">
    <name type="scientific">Marinobacter suaedae</name>
    <dbReference type="NCBI Taxonomy" id="3057675"/>
    <lineage>
        <taxon>Bacteria</taxon>
        <taxon>Pseudomonadati</taxon>
        <taxon>Pseudomonadota</taxon>
        <taxon>Gammaproteobacteria</taxon>
        <taxon>Pseudomonadales</taxon>
        <taxon>Marinobacteraceae</taxon>
        <taxon>Marinobacter</taxon>
    </lineage>
</organism>
<dbReference type="Pfam" id="PF13936">
    <property type="entry name" value="HTH_38"/>
    <property type="match status" value="1"/>
</dbReference>
<reference evidence="3" key="1">
    <citation type="submission" date="2023-07" db="EMBL/GenBank/DDBJ databases">
        <title>Marinobacter sp. chi1 genome sequencing and assembly.</title>
        <authorList>
            <person name="Park S."/>
        </authorList>
    </citation>
    <scope>NUCLEOTIDE SEQUENCE</scope>
    <source>
        <strain evidence="3">Chi1</strain>
    </source>
</reference>
<dbReference type="PANTHER" id="PTHR10948">
    <property type="entry name" value="TRANSPOSASE"/>
    <property type="match status" value="1"/>
</dbReference>
<evidence type="ECO:0000313" key="4">
    <source>
        <dbReference type="Proteomes" id="UP001168640"/>
    </source>
</evidence>